<name>A0A381Q7E2_9ZZZZ</name>
<evidence type="ECO:0000313" key="1">
    <source>
        <dbReference type="EMBL" id="SUZ75252.1"/>
    </source>
</evidence>
<accession>A0A381Q7E2</accession>
<organism evidence="1">
    <name type="scientific">marine metagenome</name>
    <dbReference type="NCBI Taxonomy" id="408172"/>
    <lineage>
        <taxon>unclassified sequences</taxon>
        <taxon>metagenomes</taxon>
        <taxon>ecological metagenomes</taxon>
    </lineage>
</organism>
<protein>
    <submittedName>
        <fullName evidence="1">Uncharacterized protein</fullName>
    </submittedName>
</protein>
<dbReference type="AlphaFoldDB" id="A0A381Q7E2"/>
<sequence>MDDGRRNLAYKGGVTGNDGQNCFESGNGMTLACNPIETYEVPEGRKPQRFKEELIEIFCGSQTDDRDRFINGLPEWLSNFTTWI</sequence>
<gene>
    <name evidence="1" type="ORF">METZ01_LOCUS28106</name>
</gene>
<dbReference type="EMBL" id="UINC01001238">
    <property type="protein sequence ID" value="SUZ75252.1"/>
    <property type="molecule type" value="Genomic_DNA"/>
</dbReference>
<reference evidence="1" key="1">
    <citation type="submission" date="2018-05" db="EMBL/GenBank/DDBJ databases">
        <authorList>
            <person name="Lanie J.A."/>
            <person name="Ng W.-L."/>
            <person name="Kazmierczak K.M."/>
            <person name="Andrzejewski T.M."/>
            <person name="Davidsen T.M."/>
            <person name="Wayne K.J."/>
            <person name="Tettelin H."/>
            <person name="Glass J.I."/>
            <person name="Rusch D."/>
            <person name="Podicherti R."/>
            <person name="Tsui H.-C.T."/>
            <person name="Winkler M.E."/>
        </authorList>
    </citation>
    <scope>NUCLEOTIDE SEQUENCE</scope>
</reference>
<proteinExistence type="predicted"/>